<feature type="transmembrane region" description="Helical" evidence="1">
    <location>
        <begin position="1142"/>
        <end position="1162"/>
    </location>
</feature>
<dbReference type="KEGG" id="tet:TTHERM_00322850"/>
<dbReference type="RefSeq" id="XP_001012986.2">
    <property type="nucleotide sequence ID" value="XM_001012986.2"/>
</dbReference>
<reference evidence="3" key="1">
    <citation type="journal article" date="2006" name="PLoS Biol.">
        <title>Macronuclear genome sequence of the ciliate Tetrahymena thermophila, a model eukaryote.</title>
        <authorList>
            <person name="Eisen J.A."/>
            <person name="Coyne R.S."/>
            <person name="Wu M."/>
            <person name="Wu D."/>
            <person name="Thiagarajan M."/>
            <person name="Wortman J.R."/>
            <person name="Badger J.H."/>
            <person name="Ren Q."/>
            <person name="Amedeo P."/>
            <person name="Jones K.M."/>
            <person name="Tallon L.J."/>
            <person name="Delcher A.L."/>
            <person name="Salzberg S.L."/>
            <person name="Silva J.C."/>
            <person name="Haas B.J."/>
            <person name="Majoros W.H."/>
            <person name="Farzad M."/>
            <person name="Carlton J.M."/>
            <person name="Smith R.K. Jr."/>
            <person name="Garg J."/>
            <person name="Pearlman R.E."/>
            <person name="Karrer K.M."/>
            <person name="Sun L."/>
            <person name="Manning G."/>
            <person name="Elde N.C."/>
            <person name="Turkewitz A.P."/>
            <person name="Asai D.J."/>
            <person name="Wilkes D.E."/>
            <person name="Wang Y."/>
            <person name="Cai H."/>
            <person name="Collins K."/>
            <person name="Stewart B.A."/>
            <person name="Lee S.R."/>
            <person name="Wilamowska K."/>
            <person name="Weinberg Z."/>
            <person name="Ruzzo W.L."/>
            <person name="Wloga D."/>
            <person name="Gaertig J."/>
            <person name="Frankel J."/>
            <person name="Tsao C.-C."/>
            <person name="Gorovsky M.A."/>
            <person name="Keeling P.J."/>
            <person name="Waller R.F."/>
            <person name="Patron N.J."/>
            <person name="Cherry J.M."/>
            <person name="Stover N.A."/>
            <person name="Krieger C.J."/>
            <person name="del Toro C."/>
            <person name="Ryder H.F."/>
            <person name="Williamson S.C."/>
            <person name="Barbeau R.A."/>
            <person name="Hamilton E.P."/>
            <person name="Orias E."/>
        </authorList>
    </citation>
    <scope>NUCLEOTIDE SEQUENCE [LARGE SCALE GENOMIC DNA]</scope>
    <source>
        <strain evidence="3">SB210</strain>
    </source>
</reference>
<gene>
    <name evidence="2" type="ORF">TTHERM_00322850</name>
</gene>
<dbReference type="Proteomes" id="UP000009168">
    <property type="component" value="Unassembled WGS sequence"/>
</dbReference>
<dbReference type="GeneID" id="7829889"/>
<evidence type="ECO:0000256" key="1">
    <source>
        <dbReference type="SAM" id="Phobius"/>
    </source>
</evidence>
<dbReference type="OrthoDB" id="327717at2759"/>
<keyword evidence="1" id="KW-1133">Transmembrane helix</keyword>
<evidence type="ECO:0000313" key="3">
    <source>
        <dbReference type="Proteomes" id="UP000009168"/>
    </source>
</evidence>
<keyword evidence="3" id="KW-1185">Reference proteome</keyword>
<protein>
    <submittedName>
        <fullName evidence="2">Transmembrane protein, putative</fullName>
    </submittedName>
</protein>
<keyword evidence="1 2" id="KW-0812">Transmembrane</keyword>
<name>Q237K0_TETTS</name>
<organism evidence="2 3">
    <name type="scientific">Tetrahymena thermophila (strain SB210)</name>
    <dbReference type="NCBI Taxonomy" id="312017"/>
    <lineage>
        <taxon>Eukaryota</taxon>
        <taxon>Sar</taxon>
        <taxon>Alveolata</taxon>
        <taxon>Ciliophora</taxon>
        <taxon>Intramacronucleata</taxon>
        <taxon>Oligohymenophorea</taxon>
        <taxon>Hymenostomatida</taxon>
        <taxon>Tetrahymenina</taxon>
        <taxon>Tetrahymenidae</taxon>
        <taxon>Tetrahymena</taxon>
    </lineage>
</organism>
<dbReference type="SUPFAM" id="SSF101908">
    <property type="entry name" value="Putative isomerase YbhE"/>
    <property type="match status" value="2"/>
</dbReference>
<evidence type="ECO:0000313" key="2">
    <source>
        <dbReference type="EMBL" id="EAR92741.2"/>
    </source>
</evidence>
<proteinExistence type="predicted"/>
<dbReference type="EMBL" id="GG662743">
    <property type="protein sequence ID" value="EAR92741.2"/>
    <property type="molecule type" value="Genomic_DNA"/>
</dbReference>
<dbReference type="HOGENOM" id="CLU_273170_0_0_1"/>
<dbReference type="InParanoid" id="Q237K0"/>
<keyword evidence="1" id="KW-0472">Membrane</keyword>
<accession>Q237K0</accession>
<dbReference type="InterPro" id="IPR013211">
    <property type="entry name" value="LVIVD"/>
</dbReference>
<dbReference type="Pfam" id="PF08309">
    <property type="entry name" value="LVIVD"/>
    <property type="match status" value="2"/>
</dbReference>
<sequence>MIYIDNLKTNMIYQQIVCVLFFIILNLKNVFANQVIYNPLPIIDINTQQYGRYIYSTTVIEDYPQVLVSVFLQESLALFDLSQNCQLFAIYNHTVQQAISRGSFLYFITQDHQMIIQKYIPASSSNIDNYHQYLINVNIYQNTSFAFNSLYVDSNQKYLYIGCFGYLIILDVSNKLNIQEIAFVSVTHDFTYWITLIEDQYVLLSNYYSNILIFDISDIQRPVLFRKLDQVGSESVQTYFFQNQKILYSLSFYYFLQITDLSLLFQNKTQFQTMDEKQFVQGIFNIQSSYVINSMFVSTDENYLFLTIRSNGFLIYDISNTQFKMSPQFLINVNSFGFSTFIQTAGINDRYIVFSEGISLKIYEKTTPNTSQTVINIFNLDQCILVNSFKEMWPWSIIYIENKYLVVTAGFTGFQIHDMTIPLMPQLTFKDKRENASYDCSLYLAKRKILLIGQSEKGIAFYNTTLSYSSPTFILSKIYSANPDTDSFVSNSDENILAFVDEKSFGFIDLTDIQNTFVIDSVQLPPTESRSLEGIAMDENFLYGCSALRNRGVYYFKFDYPEGGKNTGKKIQIINFVELYGAESVIYDKRNNGIFYVADGVSGVTVLDSSDKTRQIQLVSTNSVLGWAGRVFQPDGNLNILIVSHHDRGSISVMDISNQYQIIKIQEMQFIPSGSFASVTDLQNSFLAITVTNGFRICQTNSPINLHAQMIRSKDKQSSENLIDIFNPFISSQKVNNQIVAKIGESVSFTIVPLYYFQGIQYKSLLQYDQYQTKQIPSWITFQPFTQTINMVPQYTYISSYQGFCILLLDIYLQIFSNQFISPQFNITKEHSSNLYDYFIQQGILSQDGFLSSTYDPLIRFKIDWQQIYTNNDVPSNDNLSRIYDYVKLTVDRSTFYYPIFIRILQSLNLNFTNAQGIIETYSSQVMVQISLVFEDPSQLKQQNRPQFIPQTFNGILSDLKNQNLQLDLRGIVTSVNNILKDQIYIYIPKYIQERAMIQFFVRDEINADLQKTVYLSEIPQFKQKAPLLSLLSIQEQYEQQYPGGLFVEQTFSININQNSFKSEAFLQIKYQVLISDGMWRNLTSSDWISFENNGQNLYLTGKGSLSDLQKSFSLQVIATDEFENNTQTLVVTFCQIPLTIILLYVGYLLIIIFFIIFFYCIRQKIHHRFFPSQFQRKLEKIYYKNHYFKKIYLMKDFHAISTKLIYLLKQDYIQKNKKNLSYFQQIKSQIQKSPKRSNSLQLNNVKQSEMLFLQQYIDDQGLPNMNKIILDLVNIYNQNISKFQKLNSSEFNQTNSRLYQAIKSVFTLRILETDKQTLEIFLILKKTLKQKTQNALNWYQQLIEIQSEKEQYKQHSLKSNLFQIRQLTKDLKLTQNNQSKQQLEDITKVQNLSLNNQTNLTLTQPSQQLMHNKTQSNLNYLPSNVFLMPEIKLNEEALISQISQIYKKYNEQGLKLLIQNESGSFYNFQLLKSAILSEFYGFGQNYKPKRFKSSHGSVIHLSQNQIKDIKIFLKDSEQDQKENGIFYQICSKIKSILFFNYKKIGQNFHSAQNIRNWLRYQINENYIILQGEPQKLNVGEYLIQILNSDKYVTYQYSLQVVLNKQEAHAPSQIKQKSKKLKEANQSKNLQKSVAYQKQSIFLQSQEKIEPPNSENQIQDEQQSNIILKTIQLKIPQSNYFSEVKLQKTEEINNSSILSYNLNKTVKKDDDLESSSSTFEIQKRFSFDKSYAQIIPYFGENIRKEESYN</sequence>